<accession>A0A838A7M8</accession>
<keyword evidence="2" id="KW-1185">Reference proteome</keyword>
<gene>
    <name evidence="1" type="ORF">H0B56_02265</name>
</gene>
<protein>
    <submittedName>
        <fullName evidence="1">Uncharacterized protein</fullName>
    </submittedName>
</protein>
<evidence type="ECO:0000313" key="2">
    <source>
        <dbReference type="Proteomes" id="UP000582974"/>
    </source>
</evidence>
<comment type="caution">
    <text evidence="1">The sequence shown here is derived from an EMBL/GenBank/DDBJ whole genome shotgun (WGS) entry which is preliminary data.</text>
</comment>
<reference evidence="1 2" key="1">
    <citation type="submission" date="2020-07" db="EMBL/GenBank/DDBJ databases">
        <title>Genome of Haloechinothrix sp.</title>
        <authorList>
            <person name="Tang S.-K."/>
            <person name="Yang L."/>
            <person name="Zhu W.-Y."/>
        </authorList>
    </citation>
    <scope>NUCLEOTIDE SEQUENCE [LARGE SCALE GENOMIC DNA]</scope>
    <source>
        <strain evidence="1 2">YIM 98757</strain>
    </source>
</reference>
<dbReference type="AlphaFoldDB" id="A0A838A7M8"/>
<evidence type="ECO:0000313" key="1">
    <source>
        <dbReference type="EMBL" id="MBA0124361.1"/>
    </source>
</evidence>
<dbReference type="EMBL" id="JACCKD010000001">
    <property type="protein sequence ID" value="MBA0124361.1"/>
    <property type="molecule type" value="Genomic_DNA"/>
</dbReference>
<dbReference type="Proteomes" id="UP000582974">
    <property type="component" value="Unassembled WGS sequence"/>
</dbReference>
<sequence length="101" mass="10258">MVTVTATEPTGDLPTHRDRAILAAVRAGRVELTCSSEPDLFVDGLHCADQRSAHRLVHAGLITSATSGEPGSRVTAVLTARGSALLAGRPDPGSTGDGDAA</sequence>
<proteinExistence type="predicted"/>
<organism evidence="1 2">
    <name type="scientific">Haloechinothrix aidingensis</name>
    <dbReference type="NCBI Taxonomy" id="2752311"/>
    <lineage>
        <taxon>Bacteria</taxon>
        <taxon>Bacillati</taxon>
        <taxon>Actinomycetota</taxon>
        <taxon>Actinomycetes</taxon>
        <taxon>Pseudonocardiales</taxon>
        <taxon>Pseudonocardiaceae</taxon>
        <taxon>Haloechinothrix</taxon>
    </lineage>
</organism>
<name>A0A838A7M8_9PSEU</name>